<sequence>MSAFTRAPSRPVGSITAARCGLNVCPPSTGLHASFPQTGSLNHRLGSNSWARRESGCCDEYATLAIGGGEVNWSVNAVQGGIATSGVAAAAAWSVRSAAFGRAACGTGRWAGGGRGGVAGRRSADLTSMRVSMLPASNPCKWGKGSETTSNGPKCQPHLHVLDCGGGQKEPWYPLLDNQPDHTGWKRPNKP</sequence>
<dbReference type="EMBL" id="OW152822">
    <property type="protein sequence ID" value="CAH2037657.1"/>
    <property type="molecule type" value="Genomic_DNA"/>
</dbReference>
<organism evidence="2 3">
    <name type="scientific">Iphiclides podalirius</name>
    <name type="common">scarce swallowtail</name>
    <dbReference type="NCBI Taxonomy" id="110791"/>
    <lineage>
        <taxon>Eukaryota</taxon>
        <taxon>Metazoa</taxon>
        <taxon>Ecdysozoa</taxon>
        <taxon>Arthropoda</taxon>
        <taxon>Hexapoda</taxon>
        <taxon>Insecta</taxon>
        <taxon>Pterygota</taxon>
        <taxon>Neoptera</taxon>
        <taxon>Endopterygota</taxon>
        <taxon>Lepidoptera</taxon>
        <taxon>Glossata</taxon>
        <taxon>Ditrysia</taxon>
        <taxon>Papilionoidea</taxon>
        <taxon>Papilionidae</taxon>
        <taxon>Papilioninae</taxon>
        <taxon>Iphiclides</taxon>
    </lineage>
</organism>
<proteinExistence type="predicted"/>
<name>A0ABN8HS19_9NEOP</name>
<gene>
    <name evidence="2" type="ORF">IPOD504_LOCUS1261</name>
</gene>
<evidence type="ECO:0000313" key="2">
    <source>
        <dbReference type="EMBL" id="CAH2037657.1"/>
    </source>
</evidence>
<dbReference type="Proteomes" id="UP000837857">
    <property type="component" value="Chromosome 10"/>
</dbReference>
<feature type="region of interest" description="Disordered" evidence="1">
    <location>
        <begin position="172"/>
        <end position="191"/>
    </location>
</feature>
<protein>
    <submittedName>
        <fullName evidence="2">Uncharacterized protein</fullName>
    </submittedName>
</protein>
<accession>A0ABN8HS19</accession>
<evidence type="ECO:0000256" key="1">
    <source>
        <dbReference type="SAM" id="MobiDB-lite"/>
    </source>
</evidence>
<keyword evidence="3" id="KW-1185">Reference proteome</keyword>
<reference evidence="2" key="1">
    <citation type="submission" date="2022-03" db="EMBL/GenBank/DDBJ databases">
        <authorList>
            <person name="Martin H S."/>
        </authorList>
    </citation>
    <scope>NUCLEOTIDE SEQUENCE</scope>
</reference>
<feature type="non-terminal residue" evidence="2">
    <location>
        <position position="191"/>
    </location>
</feature>
<evidence type="ECO:0000313" key="3">
    <source>
        <dbReference type="Proteomes" id="UP000837857"/>
    </source>
</evidence>